<evidence type="ECO:0000256" key="2">
    <source>
        <dbReference type="ARBA" id="ARBA00022692"/>
    </source>
</evidence>
<accession>A0A3E0H8N7</accession>
<feature type="transmembrane region" description="Helical" evidence="5">
    <location>
        <begin position="12"/>
        <end position="30"/>
    </location>
</feature>
<sequence length="285" mass="31921">MQLLPSFIDAAFMRDLLITSVYFALLLAIRMSVRHAILKRDSIEPEMKRRWLVTVRNVTFLLLLIGLALIWASEIETVAVSMVAVAAALVLATREMILCLLGALYRGSTNAYKLGDRIEINGLKGQVMDVDMLSTTVIEITPASVTKGSVGRVVTIPNSQLLTQSVFNESQLGRFVMHTVMLQLPRADNWQAVEAAMLQTARDEVGRYASDLVKHARDLQRQHGLGVPMLTPRIRLMFENFEFTELQVYLPVPLVERFDIEQRIIRAAAEAAHPSPMEPKPQPSL</sequence>
<keyword evidence="8" id="KW-1185">Reference proteome</keyword>
<organism evidence="7 8">
    <name type="scientific">Paraperlucidibaca baekdonensis</name>
    <dbReference type="NCBI Taxonomy" id="748120"/>
    <lineage>
        <taxon>Bacteria</taxon>
        <taxon>Pseudomonadati</taxon>
        <taxon>Pseudomonadota</taxon>
        <taxon>Gammaproteobacteria</taxon>
        <taxon>Moraxellales</taxon>
        <taxon>Moraxellaceae</taxon>
        <taxon>Paraperlucidibaca</taxon>
    </lineage>
</organism>
<evidence type="ECO:0000313" key="7">
    <source>
        <dbReference type="EMBL" id="REH40099.1"/>
    </source>
</evidence>
<dbReference type="PANTHER" id="PTHR30566">
    <property type="entry name" value="YNAI-RELATED MECHANOSENSITIVE ION CHANNEL"/>
    <property type="match status" value="1"/>
</dbReference>
<dbReference type="RefSeq" id="WP_116207167.1">
    <property type="nucleotide sequence ID" value="NZ_QUNR01000001.1"/>
</dbReference>
<dbReference type="GO" id="GO:0016020">
    <property type="term" value="C:membrane"/>
    <property type="evidence" value="ECO:0007669"/>
    <property type="project" value="UniProtKB-SubCell"/>
</dbReference>
<dbReference type="InterPro" id="IPR006685">
    <property type="entry name" value="MscS_channel_2nd"/>
</dbReference>
<name>A0A3E0H8N7_9GAMM</name>
<proteinExistence type="predicted"/>
<dbReference type="InterPro" id="IPR023408">
    <property type="entry name" value="MscS_beta-dom_sf"/>
</dbReference>
<dbReference type="EMBL" id="QUNR01000001">
    <property type="protein sequence ID" value="REH40099.1"/>
    <property type="molecule type" value="Genomic_DNA"/>
</dbReference>
<dbReference type="AlphaFoldDB" id="A0A3E0H8N7"/>
<evidence type="ECO:0000313" key="8">
    <source>
        <dbReference type="Proteomes" id="UP000256774"/>
    </source>
</evidence>
<dbReference type="PANTHER" id="PTHR30566:SF27">
    <property type="entry name" value="MECHANOSENSITIVE ION CHANNEL PROTEIN"/>
    <property type="match status" value="1"/>
</dbReference>
<dbReference type="GO" id="GO:0008381">
    <property type="term" value="F:mechanosensitive monoatomic ion channel activity"/>
    <property type="evidence" value="ECO:0007669"/>
    <property type="project" value="UniProtKB-ARBA"/>
</dbReference>
<dbReference type="OrthoDB" id="9775421at2"/>
<feature type="transmembrane region" description="Helical" evidence="5">
    <location>
        <begin position="51"/>
        <end position="72"/>
    </location>
</feature>
<evidence type="ECO:0000256" key="3">
    <source>
        <dbReference type="ARBA" id="ARBA00022989"/>
    </source>
</evidence>
<evidence type="ECO:0000256" key="5">
    <source>
        <dbReference type="SAM" id="Phobius"/>
    </source>
</evidence>
<evidence type="ECO:0000259" key="6">
    <source>
        <dbReference type="Pfam" id="PF00924"/>
    </source>
</evidence>
<keyword evidence="3 5" id="KW-1133">Transmembrane helix</keyword>
<dbReference type="InterPro" id="IPR010920">
    <property type="entry name" value="LSM_dom_sf"/>
</dbReference>
<dbReference type="Gene3D" id="2.30.30.60">
    <property type="match status" value="1"/>
</dbReference>
<dbReference type="SUPFAM" id="SSF50182">
    <property type="entry name" value="Sm-like ribonucleoproteins"/>
    <property type="match status" value="1"/>
</dbReference>
<evidence type="ECO:0000256" key="1">
    <source>
        <dbReference type="ARBA" id="ARBA00004370"/>
    </source>
</evidence>
<dbReference type="Pfam" id="PF00924">
    <property type="entry name" value="MS_channel_2nd"/>
    <property type="match status" value="1"/>
</dbReference>
<keyword evidence="4 5" id="KW-0472">Membrane</keyword>
<protein>
    <submittedName>
        <fullName evidence="7">Mechanosensitive ion channel-like protein</fullName>
    </submittedName>
</protein>
<dbReference type="Proteomes" id="UP000256774">
    <property type="component" value="Unassembled WGS sequence"/>
</dbReference>
<feature type="transmembrane region" description="Helical" evidence="5">
    <location>
        <begin position="78"/>
        <end position="105"/>
    </location>
</feature>
<evidence type="ECO:0000256" key="4">
    <source>
        <dbReference type="ARBA" id="ARBA00023136"/>
    </source>
</evidence>
<keyword evidence="2 5" id="KW-0812">Transmembrane</keyword>
<reference evidence="7 8" key="1">
    <citation type="submission" date="2018-08" db="EMBL/GenBank/DDBJ databases">
        <title>Genomic Encyclopedia of Type Strains, Phase IV (KMG-IV): sequencing the most valuable type-strain genomes for metagenomic binning, comparative biology and taxonomic classification.</title>
        <authorList>
            <person name="Goeker M."/>
        </authorList>
    </citation>
    <scope>NUCLEOTIDE SEQUENCE [LARGE SCALE GENOMIC DNA]</scope>
    <source>
        <strain evidence="7 8">DSM 26022</strain>
    </source>
</reference>
<comment type="caution">
    <text evidence="7">The sequence shown here is derived from an EMBL/GenBank/DDBJ whole genome shotgun (WGS) entry which is preliminary data.</text>
</comment>
<gene>
    <name evidence="7" type="ORF">DFR26_0298</name>
</gene>
<comment type="subcellular location">
    <subcellularLocation>
        <location evidence="1">Membrane</location>
    </subcellularLocation>
</comment>
<feature type="domain" description="Mechanosensitive ion channel MscS" evidence="6">
    <location>
        <begin position="108"/>
        <end position="169"/>
    </location>
</feature>